<sequence length="642" mass="74358">MKFKDTVVDSRLFLALEDLVVILSRQADLRFDFQYGSFIDMKKRTVTASSFWHHYPEHIRKAGYQSDVILRILGTLHHTSLKEWFDFKQTVNRSPLKNFLIQLFTMFEDMRIEEHIKKERPGSRKWFDIRRQTFIRYFETQLKTNVTRGYKTDELFCLIYLAVTSTSPLLTFPGASTGQIETLKRLQPLLQLFFDARSTGDVADICLSIGSRLGDVYPDSMNRYFVFPILMEDTISHETLIDELTRADALEQDDQENIDEGEGFEEKLPAYHRENEHGEGKQSFLRYELDRGIRTNLIGDGARETEDGDQAMASVQGSSGKSNETDYTSLETLEEKKNDSPSAPSARYGTQNIHAHALEHEVQSPSSEDRTAYDECLSRIHLEKQRLSRTIDKALEHKQNATREHLLMGRLSKKRLLPLIIENESRIFYKKDLESKEMDAVFSLLIDCSASMADKMEETKKAAILFHEVLKELDIPHSVTGFWEDGFDATEKYQPNYFQRLIPFERSLERKKGPEIMQLEPREDNRDGFSIRVTAEQLMHRDENQKFLLVFTDGEPSAFNYQDNGMMDTREAVLAARKQGIEVIGIFLSDAPIEEYEAQLMENIYGKQHLLVPDLSELPDRFSSVLKRLLLKMIEETLEASR</sequence>
<dbReference type="AlphaFoldDB" id="A0A4R3N388"/>
<dbReference type="CDD" id="cd01454">
    <property type="entry name" value="vWA_norD_type"/>
    <property type="match status" value="1"/>
</dbReference>
<keyword evidence="4" id="KW-1185">Reference proteome</keyword>
<dbReference type="Gene3D" id="3.40.50.410">
    <property type="entry name" value="von Willebrand factor, type A domain"/>
    <property type="match status" value="1"/>
</dbReference>
<dbReference type="InterPro" id="IPR025861">
    <property type="entry name" value="CobT_VWA_dom"/>
</dbReference>
<comment type="caution">
    <text evidence="3">The sequence shown here is derived from an EMBL/GenBank/DDBJ whole genome shotgun (WGS) entry which is preliminary data.</text>
</comment>
<dbReference type="InterPro" id="IPR051928">
    <property type="entry name" value="NorD/CobT"/>
</dbReference>
<dbReference type="InterPro" id="IPR036465">
    <property type="entry name" value="vWFA_dom_sf"/>
</dbReference>
<dbReference type="PANTHER" id="PTHR41248">
    <property type="entry name" value="NORD PROTEIN"/>
    <property type="match status" value="1"/>
</dbReference>
<name>A0A4R3N388_9BACI</name>
<dbReference type="PANTHER" id="PTHR41248:SF1">
    <property type="entry name" value="NORD PROTEIN"/>
    <property type="match status" value="1"/>
</dbReference>
<dbReference type="EMBL" id="SMAN01000006">
    <property type="protein sequence ID" value="TCT23600.1"/>
    <property type="molecule type" value="Genomic_DNA"/>
</dbReference>
<dbReference type="RefSeq" id="WP_243646770.1">
    <property type="nucleotide sequence ID" value="NZ_SMAN01000006.1"/>
</dbReference>
<proteinExistence type="predicted"/>
<evidence type="ECO:0000256" key="1">
    <source>
        <dbReference type="SAM" id="MobiDB-lite"/>
    </source>
</evidence>
<feature type="compositionally biased region" description="Polar residues" evidence="1">
    <location>
        <begin position="313"/>
        <end position="326"/>
    </location>
</feature>
<gene>
    <name evidence="3" type="ORF">EDD68_10610</name>
</gene>
<dbReference type="Proteomes" id="UP000294650">
    <property type="component" value="Unassembled WGS sequence"/>
</dbReference>
<evidence type="ECO:0000313" key="3">
    <source>
        <dbReference type="EMBL" id="TCT23600.1"/>
    </source>
</evidence>
<dbReference type="SUPFAM" id="SSF53300">
    <property type="entry name" value="vWA-like"/>
    <property type="match status" value="1"/>
</dbReference>
<dbReference type="InterPro" id="IPR002035">
    <property type="entry name" value="VWF_A"/>
</dbReference>
<feature type="region of interest" description="Disordered" evidence="1">
    <location>
        <begin position="299"/>
        <end position="326"/>
    </location>
</feature>
<organism evidence="3 4">
    <name type="scientific">Melghiribacillus thermohalophilus</name>
    <dbReference type="NCBI Taxonomy" id="1324956"/>
    <lineage>
        <taxon>Bacteria</taxon>
        <taxon>Bacillati</taxon>
        <taxon>Bacillota</taxon>
        <taxon>Bacilli</taxon>
        <taxon>Bacillales</taxon>
        <taxon>Bacillaceae</taxon>
        <taxon>Melghiribacillus</taxon>
    </lineage>
</organism>
<protein>
    <submittedName>
        <fullName evidence="3">Nitric oxide reductase activation protein</fullName>
    </submittedName>
</protein>
<reference evidence="3 4" key="1">
    <citation type="submission" date="2019-03" db="EMBL/GenBank/DDBJ databases">
        <title>Genomic Encyclopedia of Type Strains, Phase IV (KMG-IV): sequencing the most valuable type-strain genomes for metagenomic binning, comparative biology and taxonomic classification.</title>
        <authorList>
            <person name="Goeker M."/>
        </authorList>
    </citation>
    <scope>NUCLEOTIDE SEQUENCE [LARGE SCALE GENOMIC DNA]</scope>
    <source>
        <strain evidence="3 4">DSM 25894</strain>
    </source>
</reference>
<evidence type="ECO:0000259" key="2">
    <source>
        <dbReference type="SMART" id="SM00327"/>
    </source>
</evidence>
<accession>A0A4R3N388</accession>
<dbReference type="Pfam" id="PF11775">
    <property type="entry name" value="CobT_C"/>
    <property type="match status" value="1"/>
</dbReference>
<dbReference type="SMART" id="SM00327">
    <property type="entry name" value="VWA"/>
    <property type="match status" value="1"/>
</dbReference>
<evidence type="ECO:0000313" key="4">
    <source>
        <dbReference type="Proteomes" id="UP000294650"/>
    </source>
</evidence>
<feature type="domain" description="VWFA" evidence="2">
    <location>
        <begin position="439"/>
        <end position="630"/>
    </location>
</feature>